<name>A0ABP6NN75_9ACTN</name>
<reference evidence="2" key="1">
    <citation type="journal article" date="2019" name="Int. J. Syst. Evol. Microbiol.">
        <title>The Global Catalogue of Microorganisms (GCM) 10K type strain sequencing project: providing services to taxonomists for standard genome sequencing and annotation.</title>
        <authorList>
            <consortium name="The Broad Institute Genomics Platform"/>
            <consortium name="The Broad Institute Genome Sequencing Center for Infectious Disease"/>
            <person name="Wu L."/>
            <person name="Ma J."/>
        </authorList>
    </citation>
    <scope>NUCLEOTIDE SEQUENCE [LARGE SCALE GENOMIC DNA]</scope>
    <source>
        <strain evidence="2">JCM 15614</strain>
    </source>
</reference>
<dbReference type="EMBL" id="BAAAVV010000001">
    <property type="protein sequence ID" value="GAA3153891.1"/>
    <property type="molecule type" value="Genomic_DNA"/>
</dbReference>
<organism evidence="1 2">
    <name type="scientific">Blastococcus jejuensis</name>
    <dbReference type="NCBI Taxonomy" id="351224"/>
    <lineage>
        <taxon>Bacteria</taxon>
        <taxon>Bacillati</taxon>
        <taxon>Actinomycetota</taxon>
        <taxon>Actinomycetes</taxon>
        <taxon>Geodermatophilales</taxon>
        <taxon>Geodermatophilaceae</taxon>
        <taxon>Blastococcus</taxon>
    </lineage>
</organism>
<proteinExistence type="predicted"/>
<comment type="caution">
    <text evidence="1">The sequence shown here is derived from an EMBL/GenBank/DDBJ whole genome shotgun (WGS) entry which is preliminary data.</text>
</comment>
<evidence type="ECO:0000313" key="1">
    <source>
        <dbReference type="EMBL" id="GAA3153891.1"/>
    </source>
</evidence>
<gene>
    <name evidence="1" type="ORF">GCM10010531_01140</name>
</gene>
<keyword evidence="2" id="KW-1185">Reference proteome</keyword>
<evidence type="ECO:0000313" key="2">
    <source>
        <dbReference type="Proteomes" id="UP001499924"/>
    </source>
</evidence>
<dbReference type="Proteomes" id="UP001499924">
    <property type="component" value="Unassembled WGS sequence"/>
</dbReference>
<accession>A0ABP6NN75</accession>
<protein>
    <submittedName>
        <fullName evidence="1">Uncharacterized protein</fullName>
    </submittedName>
</protein>
<sequence length="263" mass="27868">MVREVRAAGPLMAALRAPVPARGPWLTAVLDEGATRHPRARPVAVVVEAGVQAVAQGRPEAVAFLELRRRGPWTAVTLLGAGTDARPQGRPPGRLLARDPAAAALLAGGITALLDSLRGPATVDLAGLPLGDPTVAALAARLPTSVVATTRSRGLVDRLDEVGDVLRTRDPVALERWLPVLPVAGLRPRARRFLRAAARLHVAIDQLELAVVEHRGVVRAALLTLVDGADRWPWWGTTTIGGLDTEMGVPLVGLTVPARRWPR</sequence>